<protein>
    <submittedName>
        <fullName evidence="1">(rape) hypothetical protein</fullName>
    </submittedName>
</protein>
<evidence type="ECO:0000313" key="1">
    <source>
        <dbReference type="EMBL" id="CAF2111328.1"/>
    </source>
</evidence>
<reference evidence="1" key="1">
    <citation type="submission" date="2021-01" db="EMBL/GenBank/DDBJ databases">
        <authorList>
            <consortium name="Genoscope - CEA"/>
            <person name="William W."/>
        </authorList>
    </citation>
    <scope>NUCLEOTIDE SEQUENCE</scope>
</reference>
<dbReference type="AlphaFoldDB" id="A0A816UQY9"/>
<proteinExistence type="predicted"/>
<dbReference type="EMBL" id="HG994372">
    <property type="protein sequence ID" value="CAF2111328.1"/>
    <property type="molecule type" value="Genomic_DNA"/>
</dbReference>
<name>A0A816UQY9_BRANA</name>
<accession>A0A816UQY9</accession>
<sequence>MTIKLHYNFTTHCNSFSVTCKYYSKCYFESPMIWAREFMLNPRIFPWFQDITNDIFSRLLWLESWSIEHVIPRRNIHSVTCENRHHSYIAVAGPAWLQSMLAKAEMLDTRAQ</sequence>
<organism evidence="1">
    <name type="scientific">Brassica napus</name>
    <name type="common">Rape</name>
    <dbReference type="NCBI Taxonomy" id="3708"/>
    <lineage>
        <taxon>Eukaryota</taxon>
        <taxon>Viridiplantae</taxon>
        <taxon>Streptophyta</taxon>
        <taxon>Embryophyta</taxon>
        <taxon>Tracheophyta</taxon>
        <taxon>Spermatophyta</taxon>
        <taxon>Magnoliopsida</taxon>
        <taxon>eudicotyledons</taxon>
        <taxon>Gunneridae</taxon>
        <taxon>Pentapetalae</taxon>
        <taxon>rosids</taxon>
        <taxon>malvids</taxon>
        <taxon>Brassicales</taxon>
        <taxon>Brassicaceae</taxon>
        <taxon>Brassiceae</taxon>
        <taxon>Brassica</taxon>
    </lineage>
</organism>
<gene>
    <name evidence="1" type="ORF">DARMORV10_C08P27980.1</name>
</gene>
<dbReference type="Proteomes" id="UP001295469">
    <property type="component" value="Chromosome C08"/>
</dbReference>